<organism evidence="1 2">
    <name type="scientific">Christiangramia flava JLT2011</name>
    <dbReference type="NCBI Taxonomy" id="1229726"/>
    <lineage>
        <taxon>Bacteria</taxon>
        <taxon>Pseudomonadati</taxon>
        <taxon>Bacteroidota</taxon>
        <taxon>Flavobacteriia</taxon>
        <taxon>Flavobacteriales</taxon>
        <taxon>Flavobacteriaceae</taxon>
        <taxon>Christiangramia</taxon>
    </lineage>
</organism>
<dbReference type="Pfam" id="PF19515">
    <property type="entry name" value="DUF6048"/>
    <property type="match status" value="1"/>
</dbReference>
<name>A0A1L7IB57_9FLAO</name>
<dbReference type="EMBL" id="CP016359">
    <property type="protein sequence ID" value="APU70345.1"/>
    <property type="molecule type" value="Genomic_DNA"/>
</dbReference>
<gene>
    <name evidence="1" type="ORF">GRFL_3621</name>
</gene>
<dbReference type="AlphaFoldDB" id="A0A1L7IB57"/>
<dbReference type="STRING" id="1229726.GRFL_3621"/>
<dbReference type="InterPro" id="IPR046111">
    <property type="entry name" value="DUF6048"/>
</dbReference>
<keyword evidence="2" id="KW-1185">Reference proteome</keyword>
<sequence length="232" mass="26169">MMLASAVALSQQASDTINYKDKYGLRIGVDLSKPVRSLLDDQYRGLELLGDYRVTENFYAAAELGNEKLTYDGDNISTFSTGSYIKLGADYNAYENWQDMQNMIFVGMRYGFSTFSQTLNSYAIYTSSNYYGDHIVEANEQTKGLNASWVELMGGIKVEVLNNLFLSLNVQLKRRISEKAPEEYDNLTIPGFGRTYDQSNFGAGYGYSISYMIPLYKKAHQASEKEQDETGN</sequence>
<evidence type="ECO:0000313" key="1">
    <source>
        <dbReference type="EMBL" id="APU70345.1"/>
    </source>
</evidence>
<reference evidence="1 2" key="1">
    <citation type="submission" date="2016-07" db="EMBL/GenBank/DDBJ databases">
        <title>Multi-omics approach to identify versatile polysaccharide utilization systems of a marine flavobacterium Gramella flava.</title>
        <authorList>
            <person name="Tang K."/>
        </authorList>
    </citation>
    <scope>NUCLEOTIDE SEQUENCE [LARGE SCALE GENOMIC DNA]</scope>
    <source>
        <strain evidence="1 2">JLT2011</strain>
    </source>
</reference>
<accession>A0A1L7IB57</accession>
<dbReference type="KEGG" id="gfl:GRFL_3621"/>
<dbReference type="Proteomes" id="UP000186230">
    <property type="component" value="Chromosome"/>
</dbReference>
<evidence type="ECO:0000313" key="2">
    <source>
        <dbReference type="Proteomes" id="UP000186230"/>
    </source>
</evidence>
<proteinExistence type="predicted"/>
<evidence type="ECO:0008006" key="3">
    <source>
        <dbReference type="Google" id="ProtNLM"/>
    </source>
</evidence>
<protein>
    <recommendedName>
        <fullName evidence="3">Outer membrane protein beta-barrel domain-containing protein</fullName>
    </recommendedName>
</protein>